<evidence type="ECO:0000313" key="2">
    <source>
        <dbReference type="Proteomes" id="UP000011988"/>
    </source>
</evidence>
<reference evidence="1 2" key="1">
    <citation type="submission" date="2013-01" db="EMBL/GenBank/DDBJ databases">
        <authorList>
            <person name="Harkins D.M."/>
            <person name="Durkin A.S."/>
            <person name="Brinkac L.M."/>
            <person name="Haft D.H."/>
            <person name="Selengut J.D."/>
            <person name="Sanka R."/>
            <person name="DePew J."/>
            <person name="Purushe J."/>
            <person name="Galloway R.L."/>
            <person name="Vinetz J.M."/>
            <person name="Sutton G.G."/>
            <person name="Nierman W.C."/>
            <person name="Fouts D.E."/>
        </authorList>
    </citation>
    <scope>NUCLEOTIDE SEQUENCE [LARGE SCALE GENOMIC DNA]</scope>
    <source>
        <strain evidence="1 2">79601</strain>
    </source>
</reference>
<comment type="caution">
    <text evidence="1">The sequence shown here is derived from an EMBL/GenBank/DDBJ whole genome shotgun (WGS) entry which is preliminary data.</text>
</comment>
<proteinExistence type="predicted"/>
<protein>
    <submittedName>
        <fullName evidence="1">Uncharacterized protein</fullName>
    </submittedName>
</protein>
<organism evidence="1 2">
    <name type="scientific">Leptospira alstonii serovar Sichuan str. 79601</name>
    <dbReference type="NCBI Taxonomy" id="1218565"/>
    <lineage>
        <taxon>Bacteria</taxon>
        <taxon>Pseudomonadati</taxon>
        <taxon>Spirochaetota</taxon>
        <taxon>Spirochaetia</taxon>
        <taxon>Leptospirales</taxon>
        <taxon>Leptospiraceae</taxon>
        <taxon>Leptospira</taxon>
    </lineage>
</organism>
<gene>
    <name evidence="1" type="ORF">LEP1GSC194_2843</name>
</gene>
<name>M6D7E2_9LEPT</name>
<dbReference type="PATRIC" id="fig|1218565.3.peg.2539"/>
<evidence type="ECO:0000313" key="1">
    <source>
        <dbReference type="EMBL" id="EMJ94450.1"/>
    </source>
</evidence>
<dbReference type="Proteomes" id="UP000011988">
    <property type="component" value="Unassembled WGS sequence"/>
</dbReference>
<accession>M6D7E2</accession>
<sequence>MGTPPFLSIAFSLKKNSTLQTKNHSNRLKAAIVTESSRCFRTPKLNFQRNNPSAFVNFRPYNNTSLTDFKEGFKK</sequence>
<dbReference type="EMBL" id="ANIK01000052">
    <property type="protein sequence ID" value="EMJ94450.1"/>
    <property type="molecule type" value="Genomic_DNA"/>
</dbReference>
<dbReference type="AlphaFoldDB" id="M6D7E2"/>